<feature type="domain" description="Thymidylate kinase-like" evidence="9">
    <location>
        <begin position="8"/>
        <end position="188"/>
    </location>
</feature>
<dbReference type="NCBIfam" id="TIGR00041">
    <property type="entry name" value="DTMP_kinase"/>
    <property type="match status" value="1"/>
</dbReference>
<evidence type="ECO:0000313" key="10">
    <source>
        <dbReference type="EMBL" id="HGB35897.1"/>
    </source>
</evidence>
<evidence type="ECO:0000256" key="1">
    <source>
        <dbReference type="ARBA" id="ARBA00009776"/>
    </source>
</evidence>
<keyword evidence="3 8" id="KW-0545">Nucleotide biosynthesis</keyword>
<name>A0A7V3KNE6_UNCW3</name>
<evidence type="ECO:0000256" key="2">
    <source>
        <dbReference type="ARBA" id="ARBA00022679"/>
    </source>
</evidence>
<dbReference type="GO" id="GO:0006233">
    <property type="term" value="P:dTDP biosynthetic process"/>
    <property type="evidence" value="ECO:0007669"/>
    <property type="project" value="InterPro"/>
</dbReference>
<dbReference type="EMBL" id="DTGD01000119">
    <property type="protein sequence ID" value="HGB35897.1"/>
    <property type="molecule type" value="Genomic_DNA"/>
</dbReference>
<keyword evidence="6 8" id="KW-0067">ATP-binding</keyword>
<comment type="catalytic activity">
    <reaction evidence="7 8">
        <text>dTMP + ATP = dTDP + ADP</text>
        <dbReference type="Rhea" id="RHEA:13517"/>
        <dbReference type="ChEBI" id="CHEBI:30616"/>
        <dbReference type="ChEBI" id="CHEBI:58369"/>
        <dbReference type="ChEBI" id="CHEBI:63528"/>
        <dbReference type="ChEBI" id="CHEBI:456216"/>
        <dbReference type="EC" id="2.7.4.9"/>
    </reaction>
</comment>
<dbReference type="InterPro" id="IPR027417">
    <property type="entry name" value="P-loop_NTPase"/>
</dbReference>
<accession>A0A7V3KNE6</accession>
<dbReference type="GO" id="GO:0005737">
    <property type="term" value="C:cytoplasm"/>
    <property type="evidence" value="ECO:0007669"/>
    <property type="project" value="TreeGrafter"/>
</dbReference>
<organism evidence="10">
    <name type="scientific">candidate division WOR-3 bacterium</name>
    <dbReference type="NCBI Taxonomy" id="2052148"/>
    <lineage>
        <taxon>Bacteria</taxon>
        <taxon>Bacteria division WOR-3</taxon>
    </lineage>
</organism>
<evidence type="ECO:0000256" key="6">
    <source>
        <dbReference type="ARBA" id="ARBA00022840"/>
    </source>
</evidence>
<evidence type="ECO:0000256" key="4">
    <source>
        <dbReference type="ARBA" id="ARBA00022741"/>
    </source>
</evidence>
<feature type="binding site" evidence="8">
    <location>
        <begin position="10"/>
        <end position="17"/>
    </location>
    <ligand>
        <name>ATP</name>
        <dbReference type="ChEBI" id="CHEBI:30616"/>
    </ligand>
</feature>
<keyword evidence="5 8" id="KW-0418">Kinase</keyword>
<dbReference type="Pfam" id="PF02223">
    <property type="entry name" value="Thymidylate_kin"/>
    <property type="match status" value="1"/>
</dbReference>
<reference evidence="10" key="1">
    <citation type="journal article" date="2020" name="mSystems">
        <title>Genome- and Community-Level Interaction Insights into Carbon Utilization and Element Cycling Functions of Hydrothermarchaeota in Hydrothermal Sediment.</title>
        <authorList>
            <person name="Zhou Z."/>
            <person name="Liu Y."/>
            <person name="Xu W."/>
            <person name="Pan J."/>
            <person name="Luo Z.H."/>
            <person name="Li M."/>
        </authorList>
    </citation>
    <scope>NUCLEOTIDE SEQUENCE [LARGE SCALE GENOMIC DNA]</scope>
    <source>
        <strain evidence="10">SpSt-754</strain>
    </source>
</reference>
<dbReference type="PANTHER" id="PTHR10344">
    <property type="entry name" value="THYMIDYLATE KINASE"/>
    <property type="match status" value="1"/>
</dbReference>
<dbReference type="AlphaFoldDB" id="A0A7V3KNE6"/>
<dbReference type="InterPro" id="IPR039430">
    <property type="entry name" value="Thymidylate_kin-like_dom"/>
</dbReference>
<evidence type="ECO:0000256" key="3">
    <source>
        <dbReference type="ARBA" id="ARBA00022727"/>
    </source>
</evidence>
<dbReference type="Gene3D" id="3.40.50.300">
    <property type="entry name" value="P-loop containing nucleotide triphosphate hydrolases"/>
    <property type="match status" value="1"/>
</dbReference>
<dbReference type="GO" id="GO:0006227">
    <property type="term" value="P:dUDP biosynthetic process"/>
    <property type="evidence" value="ECO:0007669"/>
    <property type="project" value="TreeGrafter"/>
</dbReference>
<comment type="function">
    <text evidence="8">Phosphorylation of dTMP to form dTDP in both de novo and salvage pathways of dTTP synthesis.</text>
</comment>
<comment type="similarity">
    <text evidence="1 8">Belongs to the thymidylate kinase family.</text>
</comment>
<evidence type="ECO:0000256" key="8">
    <source>
        <dbReference type="HAMAP-Rule" id="MF_00165"/>
    </source>
</evidence>
<dbReference type="InterPro" id="IPR018094">
    <property type="entry name" value="Thymidylate_kinase"/>
</dbReference>
<evidence type="ECO:0000256" key="7">
    <source>
        <dbReference type="ARBA" id="ARBA00048743"/>
    </source>
</evidence>
<proteinExistence type="inferred from homology"/>
<dbReference type="GO" id="GO:0006235">
    <property type="term" value="P:dTTP biosynthetic process"/>
    <property type="evidence" value="ECO:0007669"/>
    <property type="project" value="UniProtKB-UniRule"/>
</dbReference>
<dbReference type="EC" id="2.7.4.9" evidence="8"/>
<sequence>MKKLFIVFEGIDGSGKSTQAKMLFSLLKEKYKDAVFFKFPTHQSTEFGKIIDEYLSGKMGSLSEVPPEIPSLLYALDRYQFKKELESANCIVCDRYWQSNLAHQAAKLRGRARKEFIDWLICLDKRLPVPTHVFLLDIPVELAYQRIAREKKLDIHESDRAYMENVRAVYLMLAKRYKWHVINALDGKREKSVEEIASEILKVLNLG</sequence>
<dbReference type="SUPFAM" id="SSF52540">
    <property type="entry name" value="P-loop containing nucleoside triphosphate hydrolases"/>
    <property type="match status" value="1"/>
</dbReference>
<dbReference type="GO" id="GO:0005524">
    <property type="term" value="F:ATP binding"/>
    <property type="evidence" value="ECO:0007669"/>
    <property type="project" value="UniProtKB-UniRule"/>
</dbReference>
<gene>
    <name evidence="8 10" type="primary">tmk</name>
    <name evidence="10" type="ORF">ENV38_03195</name>
</gene>
<evidence type="ECO:0000256" key="5">
    <source>
        <dbReference type="ARBA" id="ARBA00022777"/>
    </source>
</evidence>
<dbReference type="PANTHER" id="PTHR10344:SF4">
    <property type="entry name" value="UMP-CMP KINASE 2, MITOCHONDRIAL"/>
    <property type="match status" value="1"/>
</dbReference>
<dbReference type="HAMAP" id="MF_00165">
    <property type="entry name" value="Thymidylate_kinase"/>
    <property type="match status" value="1"/>
</dbReference>
<comment type="caution">
    <text evidence="10">The sequence shown here is derived from an EMBL/GenBank/DDBJ whole genome shotgun (WGS) entry which is preliminary data.</text>
</comment>
<keyword evidence="4 8" id="KW-0547">Nucleotide-binding</keyword>
<protein>
    <recommendedName>
        <fullName evidence="8">Thymidylate kinase</fullName>
        <ecNumber evidence="8">2.7.4.9</ecNumber>
    </recommendedName>
    <alternativeName>
        <fullName evidence="8">dTMP kinase</fullName>
    </alternativeName>
</protein>
<dbReference type="GO" id="GO:0004798">
    <property type="term" value="F:dTMP kinase activity"/>
    <property type="evidence" value="ECO:0007669"/>
    <property type="project" value="UniProtKB-UniRule"/>
</dbReference>
<keyword evidence="2 8" id="KW-0808">Transferase</keyword>
<evidence type="ECO:0000259" key="9">
    <source>
        <dbReference type="Pfam" id="PF02223"/>
    </source>
</evidence>
<dbReference type="CDD" id="cd01672">
    <property type="entry name" value="TMPK"/>
    <property type="match status" value="1"/>
</dbReference>